<reference evidence="1" key="2">
    <citation type="submission" date="2021-09" db="EMBL/GenBank/DDBJ databases">
        <authorList>
            <person name="Jia N."/>
            <person name="Wang J."/>
            <person name="Shi W."/>
            <person name="Du L."/>
            <person name="Sun Y."/>
            <person name="Zhan W."/>
            <person name="Jiang J."/>
            <person name="Wang Q."/>
            <person name="Zhang B."/>
            <person name="Ji P."/>
            <person name="Sakyi L.B."/>
            <person name="Cui X."/>
            <person name="Yuan T."/>
            <person name="Jiang B."/>
            <person name="Yang W."/>
            <person name="Lam T.T.-Y."/>
            <person name="Chang Q."/>
            <person name="Ding S."/>
            <person name="Wang X."/>
            <person name="Zhu J."/>
            <person name="Ruan X."/>
            <person name="Zhao L."/>
            <person name="Wei J."/>
            <person name="Que T."/>
            <person name="Du C."/>
            <person name="Cheng J."/>
            <person name="Dai P."/>
            <person name="Han X."/>
            <person name="Huang E."/>
            <person name="Gao Y."/>
            <person name="Liu J."/>
            <person name="Shao H."/>
            <person name="Ye R."/>
            <person name="Li L."/>
            <person name="Wei W."/>
            <person name="Wang X."/>
            <person name="Wang C."/>
            <person name="Huo Q."/>
            <person name="Li W."/>
            <person name="Guo W."/>
            <person name="Chen H."/>
            <person name="Chen S."/>
            <person name="Zhou L."/>
            <person name="Zhou L."/>
            <person name="Ni X."/>
            <person name="Tian J."/>
            <person name="Zhou Y."/>
            <person name="Sheng Y."/>
            <person name="Liu T."/>
            <person name="Pan Y."/>
            <person name="Xia L."/>
            <person name="Li J."/>
            <person name="Zhao F."/>
            <person name="Cao W."/>
        </authorList>
    </citation>
    <scope>NUCLEOTIDE SEQUENCE</scope>
    <source>
        <strain evidence="1">Rmic-2018</strain>
        <tissue evidence="1">Larvae</tissue>
    </source>
</reference>
<gene>
    <name evidence="1" type="ORF">HPB51_018489</name>
</gene>
<accession>A0A9J6EI07</accession>
<dbReference type="VEuPathDB" id="VectorBase:LOC119169853"/>
<sequence length="211" mass="23427">MGDLQPLVLQIDHVWVVTFSSDNAVKKLLTFKQRNVKERHCVVVDPQEQQVRLCREGLLNWVADEDLKTALGVFGKVFEVTRVRWRIIGVGDKDSTSQTVLLKLKSGIKVDDLPHQIRVAGKLAILVAPGRPMQCLLCKGVENIRRECKVPRCSRCRSFGHSENKCLSTHAAAVRPLVSEIHKQVALDAAEAEDAAKVASNQETTTDAPET</sequence>
<organism evidence="1 2">
    <name type="scientific">Rhipicephalus microplus</name>
    <name type="common">Cattle tick</name>
    <name type="synonym">Boophilus microplus</name>
    <dbReference type="NCBI Taxonomy" id="6941"/>
    <lineage>
        <taxon>Eukaryota</taxon>
        <taxon>Metazoa</taxon>
        <taxon>Ecdysozoa</taxon>
        <taxon>Arthropoda</taxon>
        <taxon>Chelicerata</taxon>
        <taxon>Arachnida</taxon>
        <taxon>Acari</taxon>
        <taxon>Parasitiformes</taxon>
        <taxon>Ixodida</taxon>
        <taxon>Ixodoidea</taxon>
        <taxon>Ixodidae</taxon>
        <taxon>Rhipicephalinae</taxon>
        <taxon>Rhipicephalus</taxon>
        <taxon>Boophilus</taxon>
    </lineage>
</organism>
<evidence type="ECO:0000313" key="2">
    <source>
        <dbReference type="Proteomes" id="UP000821866"/>
    </source>
</evidence>
<protein>
    <submittedName>
        <fullName evidence="1">Uncharacterized protein</fullName>
    </submittedName>
</protein>
<proteinExistence type="predicted"/>
<reference evidence="1" key="1">
    <citation type="journal article" date="2020" name="Cell">
        <title>Large-Scale Comparative Analyses of Tick Genomes Elucidate Their Genetic Diversity and Vector Capacities.</title>
        <authorList>
            <consortium name="Tick Genome and Microbiome Consortium (TIGMIC)"/>
            <person name="Jia N."/>
            <person name="Wang J."/>
            <person name="Shi W."/>
            <person name="Du L."/>
            <person name="Sun Y."/>
            <person name="Zhan W."/>
            <person name="Jiang J.F."/>
            <person name="Wang Q."/>
            <person name="Zhang B."/>
            <person name="Ji P."/>
            <person name="Bell-Sakyi L."/>
            <person name="Cui X.M."/>
            <person name="Yuan T.T."/>
            <person name="Jiang B.G."/>
            <person name="Yang W.F."/>
            <person name="Lam T.T."/>
            <person name="Chang Q.C."/>
            <person name="Ding S.J."/>
            <person name="Wang X.J."/>
            <person name="Zhu J.G."/>
            <person name="Ruan X.D."/>
            <person name="Zhao L."/>
            <person name="Wei J.T."/>
            <person name="Ye R.Z."/>
            <person name="Que T.C."/>
            <person name="Du C.H."/>
            <person name="Zhou Y.H."/>
            <person name="Cheng J.X."/>
            <person name="Dai P.F."/>
            <person name="Guo W.B."/>
            <person name="Han X.H."/>
            <person name="Huang E.J."/>
            <person name="Li L.F."/>
            <person name="Wei W."/>
            <person name="Gao Y.C."/>
            <person name="Liu J.Z."/>
            <person name="Shao H.Z."/>
            <person name="Wang X."/>
            <person name="Wang C.C."/>
            <person name="Yang T.C."/>
            <person name="Huo Q.B."/>
            <person name="Li W."/>
            <person name="Chen H.Y."/>
            <person name="Chen S.E."/>
            <person name="Zhou L.G."/>
            <person name="Ni X.B."/>
            <person name="Tian J.H."/>
            <person name="Sheng Y."/>
            <person name="Liu T."/>
            <person name="Pan Y.S."/>
            <person name="Xia L.Y."/>
            <person name="Li J."/>
            <person name="Zhao F."/>
            <person name="Cao W.C."/>
        </authorList>
    </citation>
    <scope>NUCLEOTIDE SEQUENCE</scope>
    <source>
        <strain evidence="1">Rmic-2018</strain>
    </source>
</reference>
<dbReference type="AlphaFoldDB" id="A0A9J6EI07"/>
<comment type="caution">
    <text evidence="1">The sequence shown here is derived from an EMBL/GenBank/DDBJ whole genome shotgun (WGS) entry which is preliminary data.</text>
</comment>
<evidence type="ECO:0000313" key="1">
    <source>
        <dbReference type="EMBL" id="KAH8033978.1"/>
    </source>
</evidence>
<dbReference type="EMBL" id="JABSTU010000004">
    <property type="protein sequence ID" value="KAH8033978.1"/>
    <property type="molecule type" value="Genomic_DNA"/>
</dbReference>
<keyword evidence="2" id="KW-1185">Reference proteome</keyword>
<name>A0A9J6EI07_RHIMP</name>
<dbReference type="Proteomes" id="UP000821866">
    <property type="component" value="Chromosome 2"/>
</dbReference>